<evidence type="ECO:0000256" key="3">
    <source>
        <dbReference type="ARBA" id="ARBA00022692"/>
    </source>
</evidence>
<proteinExistence type="predicted"/>
<reference evidence="10" key="1">
    <citation type="submission" date="2021-01" db="EMBL/GenBank/DDBJ databases">
        <authorList>
            <person name="Corre E."/>
            <person name="Pelletier E."/>
            <person name="Niang G."/>
            <person name="Scheremetjew M."/>
            <person name="Finn R."/>
            <person name="Kale V."/>
            <person name="Holt S."/>
            <person name="Cochrane G."/>
            <person name="Meng A."/>
            <person name="Brown T."/>
            <person name="Cohen L."/>
        </authorList>
    </citation>
    <scope>NUCLEOTIDE SEQUENCE</scope>
    <source>
        <strain evidence="10">CCMP1756</strain>
    </source>
</reference>
<dbReference type="InterPro" id="IPR005829">
    <property type="entry name" value="Sugar_transporter_CS"/>
</dbReference>
<keyword evidence="8" id="KW-0732">Signal</keyword>
<keyword evidence="2" id="KW-0813">Transport</keyword>
<dbReference type="PROSITE" id="PS50850">
    <property type="entry name" value="MFS"/>
    <property type="match status" value="1"/>
</dbReference>
<dbReference type="Proteomes" id="UP000789595">
    <property type="component" value="Unassembled WGS sequence"/>
</dbReference>
<evidence type="ECO:0000256" key="4">
    <source>
        <dbReference type="ARBA" id="ARBA00022989"/>
    </source>
</evidence>
<dbReference type="InterPro" id="IPR020846">
    <property type="entry name" value="MFS_dom"/>
</dbReference>
<feature type="domain" description="Major facilitator superfamily (MFS) profile" evidence="9">
    <location>
        <begin position="62"/>
        <end position="458"/>
    </location>
</feature>
<feature type="transmembrane region" description="Helical" evidence="7">
    <location>
        <begin position="196"/>
        <end position="219"/>
    </location>
</feature>
<evidence type="ECO:0000256" key="5">
    <source>
        <dbReference type="ARBA" id="ARBA00023136"/>
    </source>
</evidence>
<dbReference type="EMBL" id="HBIW01020652">
    <property type="protein sequence ID" value="CAE0702325.1"/>
    <property type="molecule type" value="Transcribed_RNA"/>
</dbReference>
<feature type="transmembrane region" description="Helical" evidence="7">
    <location>
        <begin position="433"/>
        <end position="453"/>
    </location>
</feature>
<evidence type="ECO:0000259" key="9">
    <source>
        <dbReference type="PROSITE" id="PS50850"/>
    </source>
</evidence>
<dbReference type="PRINTS" id="PR01035">
    <property type="entry name" value="TCRTETA"/>
</dbReference>
<dbReference type="Pfam" id="PF07690">
    <property type="entry name" value="MFS_1"/>
    <property type="match status" value="1"/>
</dbReference>
<protein>
    <recommendedName>
        <fullName evidence="9">Major facilitator superfamily (MFS) profile domain-containing protein</fullName>
    </recommendedName>
</protein>
<dbReference type="InterPro" id="IPR001958">
    <property type="entry name" value="Tet-R_TetA/multi-R_MdtG-like"/>
</dbReference>
<keyword evidence="5 7" id="KW-0472">Membrane</keyword>
<dbReference type="PANTHER" id="PTHR23504">
    <property type="entry name" value="MAJOR FACILITATOR SUPERFAMILY DOMAIN-CONTAINING PROTEIN 10"/>
    <property type="match status" value="1"/>
</dbReference>
<accession>A0A7S4A3D9</accession>
<evidence type="ECO:0000313" key="10">
    <source>
        <dbReference type="EMBL" id="CAE0702325.1"/>
    </source>
</evidence>
<evidence type="ECO:0000313" key="12">
    <source>
        <dbReference type="Proteomes" id="UP000789595"/>
    </source>
</evidence>
<evidence type="ECO:0000256" key="2">
    <source>
        <dbReference type="ARBA" id="ARBA00022448"/>
    </source>
</evidence>
<keyword evidence="4 7" id="KW-1133">Transmembrane helix</keyword>
<reference evidence="11" key="2">
    <citation type="submission" date="2021-11" db="EMBL/GenBank/DDBJ databases">
        <authorList>
            <consortium name="Genoscope - CEA"/>
            <person name="William W."/>
        </authorList>
    </citation>
    <scope>NUCLEOTIDE SEQUENCE</scope>
</reference>
<evidence type="ECO:0000313" key="11">
    <source>
        <dbReference type="EMBL" id="CAH0373994.1"/>
    </source>
</evidence>
<dbReference type="GO" id="GO:0016020">
    <property type="term" value="C:membrane"/>
    <property type="evidence" value="ECO:0007669"/>
    <property type="project" value="UniProtKB-SubCell"/>
</dbReference>
<keyword evidence="3 7" id="KW-0812">Transmembrane</keyword>
<dbReference type="GO" id="GO:0022857">
    <property type="term" value="F:transmembrane transporter activity"/>
    <property type="evidence" value="ECO:0007669"/>
    <property type="project" value="InterPro"/>
</dbReference>
<dbReference type="SUPFAM" id="SSF103473">
    <property type="entry name" value="MFS general substrate transporter"/>
    <property type="match status" value="1"/>
</dbReference>
<organism evidence="10">
    <name type="scientific">Pelagomonas calceolata</name>
    <dbReference type="NCBI Taxonomy" id="35677"/>
    <lineage>
        <taxon>Eukaryota</taxon>
        <taxon>Sar</taxon>
        <taxon>Stramenopiles</taxon>
        <taxon>Ochrophyta</taxon>
        <taxon>Pelagophyceae</taxon>
        <taxon>Pelagomonadales</taxon>
        <taxon>Pelagomonadaceae</taxon>
        <taxon>Pelagomonas</taxon>
    </lineage>
</organism>
<gene>
    <name evidence="10" type="ORF">PCAL00307_LOCUS17770</name>
    <name evidence="11" type="ORF">PECAL_4P12490</name>
</gene>
<evidence type="ECO:0000256" key="7">
    <source>
        <dbReference type="SAM" id="Phobius"/>
    </source>
</evidence>
<feature type="transmembrane region" description="Helical" evidence="7">
    <location>
        <begin position="369"/>
        <end position="394"/>
    </location>
</feature>
<feature type="transmembrane region" description="Helical" evidence="7">
    <location>
        <begin position="344"/>
        <end position="363"/>
    </location>
</feature>
<feature type="transmembrane region" description="Helical" evidence="7">
    <location>
        <begin position="286"/>
        <end position="307"/>
    </location>
</feature>
<evidence type="ECO:0000256" key="6">
    <source>
        <dbReference type="SAM" id="MobiDB-lite"/>
    </source>
</evidence>
<evidence type="ECO:0000256" key="8">
    <source>
        <dbReference type="SAM" id="SignalP"/>
    </source>
</evidence>
<dbReference type="InterPro" id="IPR011701">
    <property type="entry name" value="MFS"/>
</dbReference>
<dbReference type="Gene3D" id="1.20.1250.20">
    <property type="entry name" value="MFS general substrate transporter like domains"/>
    <property type="match status" value="1"/>
</dbReference>
<name>A0A7S4A3D9_9STRA</name>
<dbReference type="AlphaFoldDB" id="A0A7S4A3D9"/>
<dbReference type="InterPro" id="IPR036259">
    <property type="entry name" value="MFS_trans_sf"/>
</dbReference>
<feature type="signal peptide" evidence="8">
    <location>
        <begin position="1"/>
        <end position="16"/>
    </location>
</feature>
<feature type="region of interest" description="Disordered" evidence="6">
    <location>
        <begin position="23"/>
        <end position="42"/>
    </location>
</feature>
<dbReference type="PROSITE" id="PS00216">
    <property type="entry name" value="SUGAR_TRANSPORT_1"/>
    <property type="match status" value="1"/>
</dbReference>
<dbReference type="EMBL" id="CAKKNE010000004">
    <property type="protein sequence ID" value="CAH0373994.1"/>
    <property type="molecule type" value="Genomic_DNA"/>
</dbReference>
<comment type="subcellular location">
    <subcellularLocation>
        <location evidence="1">Membrane</location>
        <topology evidence="1">Multi-pass membrane protein</topology>
    </subcellularLocation>
</comment>
<dbReference type="OrthoDB" id="196650at2759"/>
<keyword evidence="12" id="KW-1185">Reference proteome</keyword>
<feature type="chain" id="PRO_5035593829" description="Major facilitator superfamily (MFS) profile domain-containing protein" evidence="8">
    <location>
        <begin position="17"/>
        <end position="458"/>
    </location>
</feature>
<evidence type="ECO:0000256" key="1">
    <source>
        <dbReference type="ARBA" id="ARBA00004141"/>
    </source>
</evidence>
<dbReference type="PANTHER" id="PTHR23504:SF15">
    <property type="entry name" value="MAJOR FACILITATOR SUPERFAMILY (MFS) PROFILE DOMAIN-CONTAINING PROTEIN"/>
    <property type="match status" value="1"/>
</dbReference>
<sequence>MRLLLLLASAAAISKAPKKPTTGRAAALSKAPKAPTTGRAAAKTVTEKPLALSGGAKQKQVSYAWAVLHNWLYFLSLGLCIPVLPKVIASTVNDDGAAVITSKSARVAGDVEGVDKLLTFLFVGALGACSDGVGRKPLIALSALGYATTVLVQARATKVAHFFAADAIDGLTSCMNAVCAAFVADATSQDSGAARAAALGVFQGLSVGGAFIVGFPMAAVLSKGGQYRKPMYLAASLQLLNAFLALFITPESAPASKGIKWDEANPISSLGQLDLFKKSTPLKKTAIAFSLVWLGNLALNACFVPYVDAKFGWGPQQSGPLLVVVGLMLAVVPKLVVPRLGVVGAANFGCLVYALGFICAALAPTGPRYVAAIVVCGFGAVAVPALTSIVAGAADRNSKGAVLGGLQTLQELASAAGYPLYGRLLARGLDGDTGIPVGAPYFAAAAFLVLGALQARRL</sequence>